<keyword evidence="10" id="KW-1015">Disulfide bond</keyword>
<evidence type="ECO:0000313" key="15">
    <source>
        <dbReference type="Proteomes" id="UP001447188"/>
    </source>
</evidence>
<dbReference type="InterPro" id="IPR014349">
    <property type="entry name" value="Rieske_Fe-S_prot"/>
</dbReference>
<dbReference type="SUPFAM" id="SSF81502">
    <property type="entry name" value="ISP transmembrane anchor"/>
    <property type="match status" value="1"/>
</dbReference>
<dbReference type="EC" id="7.1.1.8" evidence="11"/>
<dbReference type="NCBIfam" id="TIGR01416">
    <property type="entry name" value="Rieske_proteo"/>
    <property type="match status" value="1"/>
</dbReference>
<keyword evidence="12" id="KW-0679">Respiratory chain</keyword>
<evidence type="ECO:0000256" key="8">
    <source>
        <dbReference type="ARBA" id="ARBA00023014"/>
    </source>
</evidence>
<dbReference type="InterPro" id="IPR036922">
    <property type="entry name" value="Rieske_2Fe-2S_sf"/>
</dbReference>
<keyword evidence="6" id="KW-1133">Transmembrane helix</keyword>
<organism evidence="14 15">
    <name type="scientific">Discina gigas</name>
    <dbReference type="NCBI Taxonomy" id="1032678"/>
    <lineage>
        <taxon>Eukaryota</taxon>
        <taxon>Fungi</taxon>
        <taxon>Dikarya</taxon>
        <taxon>Ascomycota</taxon>
        <taxon>Pezizomycotina</taxon>
        <taxon>Pezizomycetes</taxon>
        <taxon>Pezizales</taxon>
        <taxon>Discinaceae</taxon>
        <taxon>Discina</taxon>
    </lineage>
</organism>
<evidence type="ECO:0000256" key="2">
    <source>
        <dbReference type="ARBA" id="ARBA00010651"/>
    </source>
</evidence>
<proteinExistence type="inferred from homology"/>
<evidence type="ECO:0000256" key="1">
    <source>
        <dbReference type="ARBA" id="ARBA00004167"/>
    </source>
</evidence>
<comment type="catalytic activity">
    <reaction evidence="11">
        <text>a quinol + 2 Fe(III)-[cytochrome c](out) = a quinone + 2 Fe(II)-[cytochrome c](out) + 2 H(+)(out)</text>
        <dbReference type="Rhea" id="RHEA:11484"/>
        <dbReference type="Rhea" id="RHEA-COMP:10350"/>
        <dbReference type="Rhea" id="RHEA-COMP:14399"/>
        <dbReference type="ChEBI" id="CHEBI:15378"/>
        <dbReference type="ChEBI" id="CHEBI:24646"/>
        <dbReference type="ChEBI" id="CHEBI:29033"/>
        <dbReference type="ChEBI" id="CHEBI:29034"/>
        <dbReference type="ChEBI" id="CHEBI:132124"/>
        <dbReference type="EC" id="7.1.1.8"/>
    </reaction>
</comment>
<comment type="miscellaneous">
    <text evidence="11">The Rieske protein is a high potential 2Fe-2S protein.</text>
</comment>
<keyword evidence="9" id="KW-0472">Membrane</keyword>
<keyword evidence="7" id="KW-0408">Iron</keyword>
<dbReference type="Pfam" id="PF02921">
    <property type="entry name" value="UCR_TM"/>
    <property type="match status" value="1"/>
</dbReference>
<evidence type="ECO:0000256" key="5">
    <source>
        <dbReference type="ARBA" id="ARBA00022723"/>
    </source>
</evidence>
<dbReference type="Gene3D" id="1.20.5.270">
    <property type="entry name" value="Ubiquinol cytochrome reductase, transmembrane domain"/>
    <property type="match status" value="1"/>
</dbReference>
<evidence type="ECO:0000256" key="9">
    <source>
        <dbReference type="ARBA" id="ARBA00023136"/>
    </source>
</evidence>
<gene>
    <name evidence="14" type="primary">RIP1</name>
    <name evidence="14" type="ORF">Q9L58_007075</name>
</gene>
<comment type="caution">
    <text evidence="14">The sequence shown here is derived from an EMBL/GenBank/DDBJ whole genome shotgun (WGS) entry which is preliminary data.</text>
</comment>
<dbReference type="Proteomes" id="UP001447188">
    <property type="component" value="Unassembled WGS sequence"/>
</dbReference>
<keyword evidence="15" id="KW-1185">Reference proteome</keyword>
<sequence length="224" mass="24116">MNCLRVAASRAIASAAVVRPAAASAAALSVRNHSTFDTSDYQSPFASAGKKETTRIPDFSKYKGGNAGTNKLFGYFMVGTMGVLSAAGAKATIQDFLVNMSASADVLAMAKVEVDLSAIPEGKNVIIKWRGKPVFIRHRTPDEIEEANAVKIESLRDPQSDSDRVKQPEWLIMLGICTHLGCVPIGEAGDYGGWFCPCHGSHYDISGRIRRGPAPLNLEIPEYE</sequence>
<dbReference type="CDD" id="cd03470">
    <property type="entry name" value="Rieske_cytochrome_bc1"/>
    <property type="match status" value="1"/>
</dbReference>
<comment type="cofactor">
    <cofactor evidence="11">
        <name>[2Fe-2S] cluster</name>
        <dbReference type="ChEBI" id="CHEBI:190135"/>
    </cofactor>
    <text evidence="11">Binds 1 [2Fe-2S] cluster per subunit.</text>
</comment>
<keyword evidence="5" id="KW-0479">Metal-binding</keyword>
<evidence type="ECO:0000256" key="4">
    <source>
        <dbReference type="ARBA" id="ARBA00022714"/>
    </source>
</evidence>
<dbReference type="Pfam" id="PF00355">
    <property type="entry name" value="Rieske"/>
    <property type="match status" value="1"/>
</dbReference>
<keyword evidence="11" id="KW-0813">Transport</keyword>
<dbReference type="EMBL" id="JBBBZM010000107">
    <property type="protein sequence ID" value="KAL0633975.1"/>
    <property type="molecule type" value="Genomic_DNA"/>
</dbReference>
<dbReference type="SUPFAM" id="SSF50022">
    <property type="entry name" value="ISP domain"/>
    <property type="match status" value="1"/>
</dbReference>
<evidence type="ECO:0000256" key="3">
    <source>
        <dbReference type="ARBA" id="ARBA00022692"/>
    </source>
</evidence>
<dbReference type="PRINTS" id="PR00162">
    <property type="entry name" value="RIESKE"/>
</dbReference>
<evidence type="ECO:0000256" key="7">
    <source>
        <dbReference type="ARBA" id="ARBA00023004"/>
    </source>
</evidence>
<evidence type="ECO:0000256" key="10">
    <source>
        <dbReference type="ARBA" id="ARBA00023157"/>
    </source>
</evidence>
<keyword evidence="8" id="KW-0411">Iron-sulfur</keyword>
<keyword evidence="3" id="KW-0812">Transmembrane</keyword>
<dbReference type="Gene3D" id="2.102.10.10">
    <property type="entry name" value="Rieske [2Fe-2S] iron-sulphur domain"/>
    <property type="match status" value="1"/>
</dbReference>
<dbReference type="PANTHER" id="PTHR10134">
    <property type="entry name" value="CYTOCHROME B-C1 COMPLEX SUBUNIT RIESKE, MITOCHONDRIAL"/>
    <property type="match status" value="1"/>
</dbReference>
<reference evidence="14 15" key="1">
    <citation type="submission" date="2024-02" db="EMBL/GenBank/DDBJ databases">
        <title>Discinaceae phylogenomics.</title>
        <authorList>
            <person name="Dirks A.C."/>
            <person name="James T.Y."/>
        </authorList>
    </citation>
    <scope>NUCLEOTIDE SEQUENCE [LARGE SCALE GENOMIC DNA]</scope>
    <source>
        <strain evidence="14 15">ACD0624</strain>
    </source>
</reference>
<keyword evidence="4" id="KW-0001">2Fe-2S</keyword>
<dbReference type="InterPro" id="IPR004192">
    <property type="entry name" value="Rieske_TM"/>
</dbReference>
<dbReference type="InterPro" id="IPR017941">
    <property type="entry name" value="Rieske_2Fe-2S"/>
</dbReference>
<feature type="domain" description="Rieske" evidence="13">
    <location>
        <begin position="164"/>
        <end position="224"/>
    </location>
</feature>
<dbReference type="InterPro" id="IPR037008">
    <property type="entry name" value="bc1_Rieske_TM_sf"/>
</dbReference>
<dbReference type="InterPro" id="IPR006317">
    <property type="entry name" value="Ubiquinol_cyt_c_Rdtase_Fe-S-su"/>
</dbReference>
<keyword evidence="12" id="KW-0496">Mitochondrion</keyword>
<evidence type="ECO:0000256" key="6">
    <source>
        <dbReference type="ARBA" id="ARBA00022989"/>
    </source>
</evidence>
<comment type="similarity">
    <text evidence="2">Belongs to the Rieske iron-sulfur protein family.</text>
</comment>
<evidence type="ECO:0000256" key="11">
    <source>
        <dbReference type="RuleBase" id="RU004494"/>
    </source>
</evidence>
<comment type="subcellular location">
    <subcellularLocation>
        <location evidence="1">Membrane</location>
        <topology evidence="1">Single-pass membrane protein</topology>
    </subcellularLocation>
    <subcellularLocation>
        <location evidence="12">Mitochondrion inner membrane</location>
    </subcellularLocation>
</comment>
<protein>
    <recommendedName>
        <fullName evidence="11">Cytochrome b-c1 complex subunit Rieske, mitochondrial</fullName>
        <ecNumber evidence="11">7.1.1.8</ecNumber>
    </recommendedName>
</protein>
<evidence type="ECO:0000256" key="12">
    <source>
        <dbReference type="RuleBase" id="RU004495"/>
    </source>
</evidence>
<dbReference type="InterPro" id="IPR005805">
    <property type="entry name" value="Rieske_Fe-S_prot_C"/>
</dbReference>
<evidence type="ECO:0000259" key="13">
    <source>
        <dbReference type="PROSITE" id="PS51296"/>
    </source>
</evidence>
<dbReference type="PROSITE" id="PS51296">
    <property type="entry name" value="RIESKE"/>
    <property type="match status" value="1"/>
</dbReference>
<name>A0ABR3GDI5_9PEZI</name>
<keyword evidence="11" id="KW-0249">Electron transport</keyword>
<accession>A0ABR3GDI5</accession>
<evidence type="ECO:0000313" key="14">
    <source>
        <dbReference type="EMBL" id="KAL0633975.1"/>
    </source>
</evidence>